<evidence type="ECO:0000313" key="8">
    <source>
        <dbReference type="EMBL" id="KAJ1529435.1"/>
    </source>
</evidence>
<evidence type="ECO:0000256" key="1">
    <source>
        <dbReference type="ARBA" id="ARBA00022723"/>
    </source>
</evidence>
<dbReference type="GO" id="GO:0005634">
    <property type="term" value="C:nucleus"/>
    <property type="evidence" value="ECO:0007669"/>
    <property type="project" value="TreeGrafter"/>
</dbReference>
<sequence>MAYECERCGKLYNHLSSFNRHRKFECGKEPAFPCALCSYRGKRRERLVEHIKNVHEGEYRRRSMLHRLHRGGGGRGRREPLRPSSAANSQDAPAPPDGQQQDDAQFSCHSCEKRYRDYNSLWKHVKFSCGNKAARFQCPLCPVRCKRRDTVKRHMNKFHGPESLALTVIELDEQAAADASARVVR</sequence>
<dbReference type="GO" id="GO:0008270">
    <property type="term" value="F:zinc ion binding"/>
    <property type="evidence" value="ECO:0007669"/>
    <property type="project" value="UniProtKB-KW"/>
</dbReference>
<dbReference type="InterPro" id="IPR036236">
    <property type="entry name" value="Znf_C2H2_sf"/>
</dbReference>
<keyword evidence="2" id="KW-0677">Repeat</keyword>
<feature type="region of interest" description="Disordered" evidence="6">
    <location>
        <begin position="62"/>
        <end position="104"/>
    </location>
</feature>
<name>A0AAV7XW26_9NEOP</name>
<dbReference type="SMART" id="SM00355">
    <property type="entry name" value="ZnF_C2H2"/>
    <property type="match status" value="4"/>
</dbReference>
<feature type="domain" description="C2H2-type" evidence="7">
    <location>
        <begin position="32"/>
        <end position="60"/>
    </location>
</feature>
<dbReference type="SUPFAM" id="SSF57667">
    <property type="entry name" value="beta-beta-alpha zinc fingers"/>
    <property type="match status" value="2"/>
</dbReference>
<evidence type="ECO:0000256" key="6">
    <source>
        <dbReference type="SAM" id="MobiDB-lite"/>
    </source>
</evidence>
<protein>
    <recommendedName>
        <fullName evidence="7">C2H2-type domain-containing protein</fullName>
    </recommendedName>
</protein>
<dbReference type="GO" id="GO:0000981">
    <property type="term" value="F:DNA-binding transcription factor activity, RNA polymerase II-specific"/>
    <property type="evidence" value="ECO:0007669"/>
    <property type="project" value="TreeGrafter"/>
</dbReference>
<dbReference type="Proteomes" id="UP001075354">
    <property type="component" value="Chromosome 3"/>
</dbReference>
<keyword evidence="3 5" id="KW-0863">Zinc-finger</keyword>
<feature type="domain" description="C2H2-type" evidence="7">
    <location>
        <begin position="3"/>
        <end position="30"/>
    </location>
</feature>
<dbReference type="PROSITE" id="PS50157">
    <property type="entry name" value="ZINC_FINGER_C2H2_2"/>
    <property type="match status" value="3"/>
</dbReference>
<dbReference type="Pfam" id="PF00096">
    <property type="entry name" value="zf-C2H2"/>
    <property type="match status" value="1"/>
</dbReference>
<keyword evidence="9" id="KW-1185">Reference proteome</keyword>
<gene>
    <name evidence="8" type="ORF">ONE63_006213</name>
</gene>
<keyword evidence="1" id="KW-0479">Metal-binding</keyword>
<evidence type="ECO:0000256" key="2">
    <source>
        <dbReference type="ARBA" id="ARBA00022737"/>
    </source>
</evidence>
<organism evidence="8 9">
    <name type="scientific">Megalurothrips usitatus</name>
    <name type="common">bean blossom thrips</name>
    <dbReference type="NCBI Taxonomy" id="439358"/>
    <lineage>
        <taxon>Eukaryota</taxon>
        <taxon>Metazoa</taxon>
        <taxon>Ecdysozoa</taxon>
        <taxon>Arthropoda</taxon>
        <taxon>Hexapoda</taxon>
        <taxon>Insecta</taxon>
        <taxon>Pterygota</taxon>
        <taxon>Neoptera</taxon>
        <taxon>Paraneoptera</taxon>
        <taxon>Thysanoptera</taxon>
        <taxon>Terebrantia</taxon>
        <taxon>Thripoidea</taxon>
        <taxon>Thripidae</taxon>
        <taxon>Megalurothrips</taxon>
    </lineage>
</organism>
<feature type="domain" description="C2H2-type" evidence="7">
    <location>
        <begin position="106"/>
        <end position="133"/>
    </location>
</feature>
<keyword evidence="4" id="KW-0862">Zinc</keyword>
<reference evidence="8" key="1">
    <citation type="submission" date="2022-12" db="EMBL/GenBank/DDBJ databases">
        <title>Chromosome-level genome assembly of the bean flower thrips Megalurothrips usitatus.</title>
        <authorList>
            <person name="Ma L."/>
            <person name="Liu Q."/>
            <person name="Li H."/>
            <person name="Cai W."/>
        </authorList>
    </citation>
    <scope>NUCLEOTIDE SEQUENCE</scope>
    <source>
        <strain evidence="8">Cailab_2022a</strain>
    </source>
</reference>
<evidence type="ECO:0000313" key="9">
    <source>
        <dbReference type="Proteomes" id="UP001075354"/>
    </source>
</evidence>
<dbReference type="PROSITE" id="PS00028">
    <property type="entry name" value="ZINC_FINGER_C2H2_1"/>
    <property type="match status" value="1"/>
</dbReference>
<evidence type="ECO:0000256" key="5">
    <source>
        <dbReference type="PROSITE-ProRule" id="PRU00042"/>
    </source>
</evidence>
<dbReference type="GO" id="GO:0000977">
    <property type="term" value="F:RNA polymerase II transcription regulatory region sequence-specific DNA binding"/>
    <property type="evidence" value="ECO:0007669"/>
    <property type="project" value="TreeGrafter"/>
</dbReference>
<dbReference type="PANTHER" id="PTHR24379:SF127">
    <property type="entry name" value="BLOODY FINGERS-RELATED"/>
    <property type="match status" value="1"/>
</dbReference>
<accession>A0AAV7XW26</accession>
<dbReference type="PANTHER" id="PTHR24379">
    <property type="entry name" value="KRAB AND ZINC FINGER DOMAIN-CONTAINING"/>
    <property type="match status" value="1"/>
</dbReference>
<evidence type="ECO:0000256" key="3">
    <source>
        <dbReference type="ARBA" id="ARBA00022771"/>
    </source>
</evidence>
<dbReference type="Gene3D" id="3.30.160.60">
    <property type="entry name" value="Classic Zinc Finger"/>
    <property type="match status" value="2"/>
</dbReference>
<evidence type="ECO:0000256" key="4">
    <source>
        <dbReference type="ARBA" id="ARBA00022833"/>
    </source>
</evidence>
<comment type="caution">
    <text evidence="8">The sequence shown here is derived from an EMBL/GenBank/DDBJ whole genome shotgun (WGS) entry which is preliminary data.</text>
</comment>
<proteinExistence type="predicted"/>
<dbReference type="InterPro" id="IPR013087">
    <property type="entry name" value="Znf_C2H2_type"/>
</dbReference>
<dbReference type="EMBL" id="JAPTSV010000003">
    <property type="protein sequence ID" value="KAJ1529435.1"/>
    <property type="molecule type" value="Genomic_DNA"/>
</dbReference>
<dbReference type="AlphaFoldDB" id="A0AAV7XW26"/>
<evidence type="ECO:0000259" key="7">
    <source>
        <dbReference type="PROSITE" id="PS50157"/>
    </source>
</evidence>
<feature type="compositionally biased region" description="Basic residues" evidence="6">
    <location>
        <begin position="62"/>
        <end position="72"/>
    </location>
</feature>